<dbReference type="EMBL" id="FR824602">
    <property type="protein sequence ID" value="CCA27593.1"/>
    <property type="molecule type" value="Genomic_DNA"/>
</dbReference>
<proteinExistence type="predicted"/>
<dbReference type="AlphaFoldDB" id="F0X1B7"/>
<gene>
    <name evidence="1" type="primary">AlNc14C579G12208</name>
    <name evidence="1" type="ORF">ALNC14_137370</name>
</gene>
<name>F0X1B7_9STRA</name>
<reference evidence="1" key="1">
    <citation type="journal article" date="2011" name="PLoS Biol.">
        <title>Gene gain and loss during evolution of obligate parasitism in the white rust pathogen of Arabidopsis thaliana.</title>
        <authorList>
            <person name="Kemen E."/>
            <person name="Gardiner A."/>
            <person name="Schultz-Larsen T."/>
            <person name="Kemen A.C."/>
            <person name="Balmuth A.L."/>
            <person name="Robert-Seilaniantz A."/>
            <person name="Bailey K."/>
            <person name="Holub E."/>
            <person name="Studholme D.J."/>
            <person name="Maclean D."/>
            <person name="Jones J.D."/>
        </authorList>
    </citation>
    <scope>NUCLEOTIDE SEQUENCE</scope>
</reference>
<reference evidence="1" key="2">
    <citation type="submission" date="2011-02" db="EMBL/GenBank/DDBJ databases">
        <authorList>
            <person name="MacLean D."/>
        </authorList>
    </citation>
    <scope>NUCLEOTIDE SEQUENCE</scope>
</reference>
<evidence type="ECO:0000313" key="1">
    <source>
        <dbReference type="EMBL" id="CCA27593.1"/>
    </source>
</evidence>
<accession>F0X1B7</accession>
<dbReference type="HOGENOM" id="CLU_015872_1_1_1"/>
<protein>
    <submittedName>
        <fullName evidence="1">AlNc14C579G12208 protein</fullName>
    </submittedName>
</protein>
<organism evidence="1">
    <name type="scientific">Albugo laibachii Nc14</name>
    <dbReference type="NCBI Taxonomy" id="890382"/>
    <lineage>
        <taxon>Eukaryota</taxon>
        <taxon>Sar</taxon>
        <taxon>Stramenopiles</taxon>
        <taxon>Oomycota</taxon>
        <taxon>Peronosporomycetes</taxon>
        <taxon>Albuginales</taxon>
        <taxon>Albuginaceae</taxon>
        <taxon>Albugo</taxon>
    </lineage>
</organism>
<sequence length="223" mass="23945">MACTLEKHCLTRVKGGLVKKAASCTKGGLLLLMEHFYTTATTPTDYQDAALVCLMWHVYGRASDLSLVLKQGLSVSSNNVLFLRLIRVKASEGKGLSLYPDRNTFATCPVHAIAVALLMQSTPCISLLPQLTTTNDLAEPATSASIPLVDLLGGGCHVEAGIKQETSFLSASARAPEVHSYVNPILRNLGKAAGVDSELIALVQAGRCSTRERRFSVERAMDR</sequence>